<feature type="compositionally biased region" description="Polar residues" evidence="1">
    <location>
        <begin position="60"/>
        <end position="75"/>
    </location>
</feature>
<keyword evidence="2" id="KW-1185">Reference proteome</keyword>
<proteinExistence type="predicted"/>
<protein>
    <submittedName>
        <fullName evidence="3">Uncharacterized protein</fullName>
    </submittedName>
</protein>
<feature type="region of interest" description="Disordered" evidence="1">
    <location>
        <begin position="35"/>
        <end position="75"/>
    </location>
</feature>
<dbReference type="WBParaSite" id="nRc.2.0.1.t10209-RA">
    <property type="protein sequence ID" value="nRc.2.0.1.t10209-RA"/>
    <property type="gene ID" value="nRc.2.0.1.g10209"/>
</dbReference>
<dbReference type="AlphaFoldDB" id="A0A915I7S0"/>
<evidence type="ECO:0000313" key="3">
    <source>
        <dbReference type="WBParaSite" id="nRc.2.0.1.t10209-RA"/>
    </source>
</evidence>
<feature type="compositionally biased region" description="Basic and acidic residues" evidence="1">
    <location>
        <begin position="142"/>
        <end position="165"/>
    </location>
</feature>
<dbReference type="Proteomes" id="UP000887565">
    <property type="component" value="Unplaced"/>
</dbReference>
<sequence>MEWEPAGEDTTNWCGSLLLEIPAGGLVEAKANIDSGTNDVESGKVQQDIPRQEQAAIPASSLQLDKQSGKLTNQEQGKCVSSVQEVIMVVEAIEVQGAKENDGLNEEERKEEAAMVEVGLEPEQNGANGLVINVLEKCKSRSQRIREHPKEGKKLHRDKLLKAEETGAANQITHGQELRPRREG</sequence>
<reference evidence="3" key="1">
    <citation type="submission" date="2022-11" db="UniProtKB">
        <authorList>
            <consortium name="WormBaseParasite"/>
        </authorList>
    </citation>
    <scope>IDENTIFICATION</scope>
</reference>
<evidence type="ECO:0000313" key="2">
    <source>
        <dbReference type="Proteomes" id="UP000887565"/>
    </source>
</evidence>
<name>A0A915I7S0_ROMCU</name>
<feature type="region of interest" description="Disordered" evidence="1">
    <location>
        <begin position="142"/>
        <end position="184"/>
    </location>
</feature>
<evidence type="ECO:0000256" key="1">
    <source>
        <dbReference type="SAM" id="MobiDB-lite"/>
    </source>
</evidence>
<accession>A0A915I7S0</accession>
<organism evidence="2 3">
    <name type="scientific">Romanomermis culicivorax</name>
    <name type="common">Nematode worm</name>
    <dbReference type="NCBI Taxonomy" id="13658"/>
    <lineage>
        <taxon>Eukaryota</taxon>
        <taxon>Metazoa</taxon>
        <taxon>Ecdysozoa</taxon>
        <taxon>Nematoda</taxon>
        <taxon>Enoplea</taxon>
        <taxon>Dorylaimia</taxon>
        <taxon>Mermithida</taxon>
        <taxon>Mermithoidea</taxon>
        <taxon>Mermithidae</taxon>
        <taxon>Romanomermis</taxon>
    </lineage>
</organism>